<gene>
    <name evidence="17" type="ORF">Celaphus_00008634</name>
</gene>
<keyword evidence="18" id="KW-1185">Reference proteome</keyword>
<evidence type="ECO:0000256" key="4">
    <source>
        <dbReference type="ARBA" id="ARBA00011533"/>
    </source>
</evidence>
<dbReference type="EMBL" id="MKHE01000015">
    <property type="protein sequence ID" value="OWK07589.1"/>
    <property type="molecule type" value="Genomic_DNA"/>
</dbReference>
<dbReference type="GO" id="GO:0005743">
    <property type="term" value="C:mitochondrial inner membrane"/>
    <property type="evidence" value="ECO:0007669"/>
    <property type="project" value="UniProtKB-SubCell"/>
</dbReference>
<evidence type="ECO:0000313" key="17">
    <source>
        <dbReference type="EMBL" id="OWK07589.1"/>
    </source>
</evidence>
<reference evidence="17 18" key="1">
    <citation type="journal article" date="2018" name="Mol. Genet. Genomics">
        <title>The red deer Cervus elaphus genome CerEla1.0: sequencing, annotating, genes, and chromosomes.</title>
        <authorList>
            <person name="Bana N.A."/>
            <person name="Nyiri A."/>
            <person name="Nagy J."/>
            <person name="Frank K."/>
            <person name="Nagy T."/>
            <person name="Steger V."/>
            <person name="Schiller M."/>
            <person name="Lakatos P."/>
            <person name="Sugar L."/>
            <person name="Horn P."/>
            <person name="Barta E."/>
            <person name="Orosz L."/>
        </authorList>
    </citation>
    <scope>NUCLEOTIDE SEQUENCE [LARGE SCALE GENOMIC DNA]</scope>
    <source>
        <strain evidence="17">Hungarian</strain>
    </source>
</reference>
<keyword evidence="11" id="KW-0249">Electron transport</keyword>
<sequence length="108" mass="12465">MRPFWKLLAPARFPIVSSSRSKFYIVREPPHGSPNWPKVGLTLGTSVFLWIYLIKQHNEDVLEYKRRNGNRQQEGVRLSLPPLTATADYSYTFRYRHASQTKEGSGVA</sequence>
<evidence type="ECO:0000256" key="1">
    <source>
        <dbReference type="ARBA" id="ARBA00003195"/>
    </source>
</evidence>
<name>A0A212CNH6_CEREH</name>
<keyword evidence="7" id="KW-0679">Respiratory chain</keyword>
<evidence type="ECO:0000256" key="16">
    <source>
        <dbReference type="ARBA" id="ARBA00032841"/>
    </source>
</evidence>
<evidence type="ECO:0000313" key="18">
    <source>
        <dbReference type="Proteomes" id="UP000242450"/>
    </source>
</evidence>
<dbReference type="AlphaFoldDB" id="A0A212CNH6"/>
<evidence type="ECO:0000256" key="7">
    <source>
        <dbReference type="ARBA" id="ARBA00022660"/>
    </source>
</evidence>
<keyword evidence="10" id="KW-0809">Transit peptide</keyword>
<keyword evidence="8" id="KW-0812">Transmembrane</keyword>
<evidence type="ECO:0000256" key="3">
    <source>
        <dbReference type="ARBA" id="ARBA00008713"/>
    </source>
</evidence>
<comment type="function">
    <text evidence="1">Accessory subunit of the mitochondrial membrane respiratory chain NADH dehydrogenase (Complex I), that is believed not to be involved in catalysis. Complex I functions in the transfer of electrons from NADH to the respiratory chain. The immediate electron acceptor for the enzyme is believed to be ubiquinone.</text>
</comment>
<comment type="subcellular location">
    <subcellularLocation>
        <location evidence="2">Mitochondrion inner membrane</location>
        <topology evidence="2">Single-pass membrane protein</topology>
        <orientation evidence="2">Matrix side</orientation>
    </subcellularLocation>
</comment>
<comment type="similarity">
    <text evidence="3">Belongs to the complex I NDUFC1 subunit family.</text>
</comment>
<evidence type="ECO:0000256" key="14">
    <source>
        <dbReference type="ARBA" id="ARBA00023136"/>
    </source>
</evidence>
<dbReference type="PANTHER" id="PTHR17097">
    <property type="entry name" value="NADH-UBIQUINONE OXIDOREDUCTASE KFYI SUBUNIT"/>
    <property type="match status" value="1"/>
</dbReference>
<accession>A0A212CNH6</accession>
<dbReference type="InterPro" id="IPR026192">
    <property type="entry name" value="NDUFC1"/>
</dbReference>
<keyword evidence="12" id="KW-1133">Transmembrane helix</keyword>
<evidence type="ECO:0000256" key="12">
    <source>
        <dbReference type="ARBA" id="ARBA00022989"/>
    </source>
</evidence>
<comment type="subunit">
    <text evidence="4">Complex I is composed of 45 different subunits.</text>
</comment>
<evidence type="ECO:0000256" key="10">
    <source>
        <dbReference type="ARBA" id="ARBA00022946"/>
    </source>
</evidence>
<evidence type="ECO:0000256" key="11">
    <source>
        <dbReference type="ARBA" id="ARBA00022982"/>
    </source>
</evidence>
<dbReference type="Pfam" id="PF15088">
    <property type="entry name" value="NADH_dh_m_C1"/>
    <property type="match status" value="1"/>
</dbReference>
<keyword evidence="13" id="KW-0496">Mitochondrion</keyword>
<keyword evidence="6" id="KW-0813">Transport</keyword>
<evidence type="ECO:0000256" key="5">
    <source>
        <dbReference type="ARBA" id="ARBA00016767"/>
    </source>
</evidence>
<evidence type="ECO:0000256" key="15">
    <source>
        <dbReference type="ARBA" id="ARBA00030166"/>
    </source>
</evidence>
<evidence type="ECO:0000256" key="9">
    <source>
        <dbReference type="ARBA" id="ARBA00022792"/>
    </source>
</evidence>
<organism evidence="17 18">
    <name type="scientific">Cervus elaphus hippelaphus</name>
    <name type="common">European red deer</name>
    <dbReference type="NCBI Taxonomy" id="46360"/>
    <lineage>
        <taxon>Eukaryota</taxon>
        <taxon>Metazoa</taxon>
        <taxon>Chordata</taxon>
        <taxon>Craniata</taxon>
        <taxon>Vertebrata</taxon>
        <taxon>Euteleostomi</taxon>
        <taxon>Mammalia</taxon>
        <taxon>Eutheria</taxon>
        <taxon>Laurasiatheria</taxon>
        <taxon>Artiodactyla</taxon>
        <taxon>Ruminantia</taxon>
        <taxon>Pecora</taxon>
        <taxon>Cervidae</taxon>
        <taxon>Cervinae</taxon>
        <taxon>Cervus</taxon>
    </lineage>
</organism>
<protein>
    <recommendedName>
        <fullName evidence="5">NADH dehydrogenase [ubiquinone] 1 subunit C1, mitochondrial</fullName>
    </recommendedName>
    <alternativeName>
        <fullName evidence="15">Complex I-KFYI</fullName>
    </alternativeName>
    <alternativeName>
        <fullName evidence="16">NADH-ubiquinone oxidoreductase KFYI subunit</fullName>
    </alternativeName>
</protein>
<dbReference type="PANTHER" id="PTHR17097:SF0">
    <property type="entry name" value="NADH DEHYDROGENASE [UBIQUINONE] 1 SUBUNIT C1, MITOCHONDRIAL"/>
    <property type="match status" value="1"/>
</dbReference>
<keyword evidence="14" id="KW-0472">Membrane</keyword>
<dbReference type="Proteomes" id="UP000242450">
    <property type="component" value="Chromosome 15"/>
</dbReference>
<comment type="caution">
    <text evidence="17">The sequence shown here is derived from an EMBL/GenBank/DDBJ whole genome shotgun (WGS) entry which is preliminary data.</text>
</comment>
<evidence type="ECO:0000256" key="13">
    <source>
        <dbReference type="ARBA" id="ARBA00023128"/>
    </source>
</evidence>
<proteinExistence type="inferred from homology"/>
<dbReference type="GO" id="GO:0045271">
    <property type="term" value="C:respiratory chain complex I"/>
    <property type="evidence" value="ECO:0007669"/>
    <property type="project" value="InterPro"/>
</dbReference>
<dbReference type="OrthoDB" id="9900059at2759"/>
<evidence type="ECO:0000256" key="2">
    <source>
        <dbReference type="ARBA" id="ARBA00004298"/>
    </source>
</evidence>
<keyword evidence="9" id="KW-0999">Mitochondrion inner membrane</keyword>
<evidence type="ECO:0000256" key="8">
    <source>
        <dbReference type="ARBA" id="ARBA00022692"/>
    </source>
</evidence>
<evidence type="ECO:0000256" key="6">
    <source>
        <dbReference type="ARBA" id="ARBA00022448"/>
    </source>
</evidence>